<dbReference type="RefSeq" id="WP_117320718.1">
    <property type="nucleotide sequence ID" value="NZ_QVTD01000001.1"/>
</dbReference>
<accession>A0A372LJX1</accession>
<dbReference type="AlphaFoldDB" id="A0A372LJX1"/>
<evidence type="ECO:0000313" key="1">
    <source>
        <dbReference type="EMBL" id="RFU66747.1"/>
    </source>
</evidence>
<evidence type="ECO:0000313" key="2">
    <source>
        <dbReference type="Proteomes" id="UP000262939"/>
    </source>
</evidence>
<reference evidence="1 2" key="1">
    <citation type="submission" date="2018-08" db="EMBL/GenBank/DDBJ databases">
        <title>Bacillus chawlae sp. nov., Bacillus glennii sp. nov., and Bacillus saganii sp. nov. Isolated from the Vehicle Assembly Building at Kennedy Space Center where the Viking Spacecraft were Assembled.</title>
        <authorList>
            <person name="Seuylemezian A."/>
            <person name="Vaishampayan P."/>
        </authorList>
    </citation>
    <scope>NUCLEOTIDE SEQUENCE [LARGE SCALE GENOMIC DNA]</scope>
    <source>
        <strain evidence="1 2">V44-8</strain>
    </source>
</reference>
<proteinExistence type="predicted"/>
<dbReference type="Proteomes" id="UP000262939">
    <property type="component" value="Unassembled WGS sequence"/>
</dbReference>
<protein>
    <submittedName>
        <fullName evidence="1">Uncharacterized protein</fullName>
    </submittedName>
</protein>
<organism evidence="1 2">
    <name type="scientific">Peribacillus glennii</name>
    <dbReference type="NCBI Taxonomy" id="2303991"/>
    <lineage>
        <taxon>Bacteria</taxon>
        <taxon>Bacillati</taxon>
        <taxon>Bacillota</taxon>
        <taxon>Bacilli</taxon>
        <taxon>Bacillales</taxon>
        <taxon>Bacillaceae</taxon>
        <taxon>Peribacillus</taxon>
    </lineage>
</organism>
<gene>
    <name evidence="1" type="ORF">D0466_01155</name>
</gene>
<dbReference type="EMBL" id="QVTD01000001">
    <property type="protein sequence ID" value="RFU66747.1"/>
    <property type="molecule type" value="Genomic_DNA"/>
</dbReference>
<keyword evidence="2" id="KW-1185">Reference proteome</keyword>
<comment type="caution">
    <text evidence="1">The sequence shown here is derived from an EMBL/GenBank/DDBJ whole genome shotgun (WGS) entry which is preliminary data.</text>
</comment>
<sequence>MSLYMEPLRARYRAMKPVTSNKLALPNKDNMPASPYNNEKDSTELGVLKFGAVFGQLFLLH</sequence>
<name>A0A372LJX1_9BACI</name>